<dbReference type="KEGG" id="ffu:CLAFUR5_00154"/>
<accession>A0A9Q8L831</accession>
<dbReference type="RefSeq" id="XP_047756888.1">
    <property type="nucleotide sequence ID" value="XM_047899302.1"/>
</dbReference>
<keyword evidence="2" id="KW-1185">Reference proteome</keyword>
<evidence type="ECO:0000313" key="1">
    <source>
        <dbReference type="EMBL" id="UJO12522.1"/>
    </source>
</evidence>
<evidence type="ECO:0008006" key="3">
    <source>
        <dbReference type="Google" id="ProtNLM"/>
    </source>
</evidence>
<organism evidence="1 2">
    <name type="scientific">Passalora fulva</name>
    <name type="common">Tomato leaf mold</name>
    <name type="synonym">Cladosporium fulvum</name>
    <dbReference type="NCBI Taxonomy" id="5499"/>
    <lineage>
        <taxon>Eukaryota</taxon>
        <taxon>Fungi</taxon>
        <taxon>Dikarya</taxon>
        <taxon>Ascomycota</taxon>
        <taxon>Pezizomycotina</taxon>
        <taxon>Dothideomycetes</taxon>
        <taxon>Dothideomycetidae</taxon>
        <taxon>Mycosphaerellales</taxon>
        <taxon>Mycosphaerellaceae</taxon>
        <taxon>Fulvia</taxon>
    </lineage>
</organism>
<dbReference type="EMBL" id="CP090163">
    <property type="protein sequence ID" value="UJO12522.1"/>
    <property type="molecule type" value="Genomic_DNA"/>
</dbReference>
<dbReference type="AlphaFoldDB" id="A0A9Q8L831"/>
<reference evidence="1" key="1">
    <citation type="submission" date="2021-12" db="EMBL/GenBank/DDBJ databases">
        <authorList>
            <person name="Zaccaron A."/>
            <person name="Stergiopoulos I."/>
        </authorList>
    </citation>
    <scope>NUCLEOTIDE SEQUENCE</scope>
    <source>
        <strain evidence="1">Race5_Kim</strain>
    </source>
</reference>
<protein>
    <recommendedName>
        <fullName evidence="3">DUF1214 domain-containing protein</fullName>
    </recommendedName>
</protein>
<dbReference type="OrthoDB" id="3431965at2759"/>
<reference evidence="1" key="2">
    <citation type="journal article" date="2022" name="Microb. Genom.">
        <title>A chromosome-scale genome assembly of the tomato pathogen Cladosporium fulvum reveals a compartmentalized genome architecture and the presence of a dispensable chromosome.</title>
        <authorList>
            <person name="Zaccaron A.Z."/>
            <person name="Chen L.H."/>
            <person name="Samaras A."/>
            <person name="Stergiopoulos I."/>
        </authorList>
    </citation>
    <scope>NUCLEOTIDE SEQUENCE</scope>
    <source>
        <strain evidence="1">Race5_Kim</strain>
    </source>
</reference>
<proteinExistence type="predicted"/>
<dbReference type="GeneID" id="71980032"/>
<evidence type="ECO:0000313" key="2">
    <source>
        <dbReference type="Proteomes" id="UP000756132"/>
    </source>
</evidence>
<gene>
    <name evidence="1" type="ORF">CLAFUR5_00154</name>
</gene>
<sequence>MVSTNKDRAEHFPNVILCKPSAKQLFIRNVIGDWNEETPDALTVTLLGPRQHHVPPSDDDIVAAAKRHLIQCIFFYGFGALIVKTLTKRPNRITNPSQSSWLGTLTTQASAFGHFSLRDDEALVLTLRTGHASYWVVPFTSMGMITLRPDRQITSTNSVQSKQNEDGAYTIVVSDIDVGAPNWITTQGRTNGTVMVRWHGLPADQTSAGSVAVESRVVRSAVLQSVLWTLNEHVGPDERNAQNKARRDGYARLHFALPVTDSQDVEEARGFDTLVTSLQSWSYYLIHLPYCSGTKRDLNRPDRYD</sequence>
<name>A0A9Q8L831_PASFU</name>
<dbReference type="Proteomes" id="UP000756132">
    <property type="component" value="Chromosome 1"/>
</dbReference>